<evidence type="ECO:0000256" key="7">
    <source>
        <dbReference type="ARBA" id="ARBA00059655"/>
    </source>
</evidence>
<keyword evidence="14" id="KW-1185">Reference proteome</keyword>
<dbReference type="InterPro" id="IPR029044">
    <property type="entry name" value="Nucleotide-diphossugar_trans"/>
</dbReference>
<dbReference type="EMBL" id="OCTY01000002">
    <property type="protein sequence ID" value="SOJ53775.1"/>
    <property type="molecule type" value="Genomic_DNA"/>
</dbReference>
<evidence type="ECO:0000313" key="14">
    <source>
        <dbReference type="Proteomes" id="UP000554965"/>
    </source>
</evidence>
<accession>A0A7Z7N8M3</accession>
<evidence type="ECO:0000256" key="1">
    <source>
        <dbReference type="ARBA" id="ARBA00001936"/>
    </source>
</evidence>
<dbReference type="GO" id="GO:0102096">
    <property type="term" value="F:decaprenyl-N-acetyl-alpha-D-glucosaminyl-pyrophosphate:dTDP-alpha-L-rhamnose rhamnosyltransferase activity"/>
    <property type="evidence" value="ECO:0007669"/>
    <property type="project" value="UniProtKB-EC"/>
</dbReference>
<evidence type="ECO:0000256" key="6">
    <source>
        <dbReference type="ARBA" id="ARBA00052104"/>
    </source>
</evidence>
<organism evidence="13 14">
    <name type="scientific">Mycobacterium simulans</name>
    <dbReference type="NCBI Taxonomy" id="627089"/>
    <lineage>
        <taxon>Bacteria</taxon>
        <taxon>Bacillati</taxon>
        <taxon>Actinomycetota</taxon>
        <taxon>Actinomycetes</taxon>
        <taxon>Mycobacteriales</taxon>
        <taxon>Mycobacteriaceae</taxon>
        <taxon>Mycobacterium</taxon>
    </lineage>
</organism>
<evidence type="ECO:0000256" key="10">
    <source>
        <dbReference type="ARBA" id="ARBA00079228"/>
    </source>
</evidence>
<dbReference type="CDD" id="cd04186">
    <property type="entry name" value="GT_2_like_c"/>
    <property type="match status" value="1"/>
</dbReference>
<dbReference type="PANTHER" id="PTHR43179">
    <property type="entry name" value="RHAMNOSYLTRANSFERASE WBBL"/>
    <property type="match status" value="1"/>
</dbReference>
<protein>
    <recommendedName>
        <fullName evidence="9">N-acetylglucosaminyl-diphospho-decaprenol L-rhamnosyltransferase</fullName>
        <ecNumber evidence="8">2.4.1.289</ecNumber>
    </recommendedName>
    <alternativeName>
        <fullName evidence="11">Rhamnosyltransferase WbbL</fullName>
    </alternativeName>
    <alternativeName>
        <fullName evidence="10">dTDP-Rha:alpha-D-GlcNAc-pyrophosphate polyprenol, alpha-3-L-rhamnosyltransferase</fullName>
    </alternativeName>
</protein>
<proteinExistence type="inferred from homology"/>
<gene>
    <name evidence="13" type="primary">wbbL</name>
    <name evidence="13" type="ORF">MSIMFB_01273</name>
</gene>
<evidence type="ECO:0000256" key="2">
    <source>
        <dbReference type="ARBA" id="ARBA00001946"/>
    </source>
</evidence>
<dbReference type="FunFam" id="3.90.550.10:FF:000182">
    <property type="entry name" value="dTDP-RHA:A-D-GlcNAc-diphosphoryl polyprenolA-3-L-rhamnosyl transferase"/>
    <property type="match status" value="1"/>
</dbReference>
<keyword evidence="5 13" id="KW-0808">Transferase</keyword>
<dbReference type="PANTHER" id="PTHR43179:SF7">
    <property type="entry name" value="RHAMNOSYLTRANSFERASE WBBL"/>
    <property type="match status" value="1"/>
</dbReference>
<comment type="catalytic activity">
    <reaction evidence="6">
        <text>N-acetyl-alpha-D-glucosaminyl-1-diphospho-trans,octa-cis-decaprenol + dTDP-beta-L-rhamnose = alpha-L-rhamnosyl-(1-&gt;3)-N-acetyl-alpha-D-glucosaminyl-diphospho-trans,octa-cis-decaprenol + dTDP + H(+)</text>
        <dbReference type="Rhea" id="RHEA:34487"/>
        <dbReference type="ChEBI" id="CHEBI:15378"/>
        <dbReference type="ChEBI" id="CHEBI:57510"/>
        <dbReference type="ChEBI" id="CHEBI:58369"/>
        <dbReference type="ChEBI" id="CHEBI:65080"/>
        <dbReference type="ChEBI" id="CHEBI:67209"/>
        <dbReference type="EC" id="2.4.1.289"/>
    </reaction>
</comment>
<comment type="function">
    <text evidence="7">Involved in the biosynthesis of the mycolylarabinogalactan-peptidoglycan (mAGP) complex, an essential component of the mycobacterial cell wall. Catalyzes the transfer of the rhamnosyl moiety from dTDP-rhamnosyl (dTDP-Rha) onto the decaprenyl-pyrophosphoryl-GlcNAc (C50-PP-GlcNAc), yielding rhamnosyl-decaprenyl-pyrophosphoryl-GlcNAc (Rha-C50-PP-GlcNAc).</text>
</comment>
<evidence type="ECO:0000256" key="5">
    <source>
        <dbReference type="ARBA" id="ARBA00022679"/>
    </source>
</evidence>
<evidence type="ECO:0000313" key="13">
    <source>
        <dbReference type="EMBL" id="SOJ53775.1"/>
    </source>
</evidence>
<dbReference type="Proteomes" id="UP000554965">
    <property type="component" value="Unassembled WGS sequence"/>
</dbReference>
<evidence type="ECO:0000256" key="8">
    <source>
        <dbReference type="ARBA" id="ARBA00066762"/>
    </source>
</evidence>
<evidence type="ECO:0000256" key="9">
    <source>
        <dbReference type="ARBA" id="ARBA00073501"/>
    </source>
</evidence>
<dbReference type="SUPFAM" id="SSF53448">
    <property type="entry name" value="Nucleotide-diphospho-sugar transferases"/>
    <property type="match status" value="1"/>
</dbReference>
<comment type="cofactor">
    <cofactor evidence="1">
        <name>Mn(2+)</name>
        <dbReference type="ChEBI" id="CHEBI:29035"/>
    </cofactor>
</comment>
<evidence type="ECO:0000256" key="4">
    <source>
        <dbReference type="ARBA" id="ARBA00022676"/>
    </source>
</evidence>
<keyword evidence="4 13" id="KW-0328">Glycosyltransferase</keyword>
<dbReference type="Pfam" id="PF00535">
    <property type="entry name" value="Glycos_transf_2"/>
    <property type="match status" value="1"/>
</dbReference>
<sequence>MDRYPLRVTDVLPVVAVTYSPGPHLERFLASLSMATERPVGVLLADNGSTDGTPEAAVERYPNVRLLPTGGNLGYGTAVNRTVAQLGREGPGSDEVWVDDWVIVANPDVQWGPGSIDALLDAAARWPRAGALGPLIRDPDGSVYPSARHLPSLVRGSMHAVLGPFWPRNPWTAAYRQERLEPSERSVGWLSGSCLLVRRSAFNQVGGFDERYFMYMEDVDLGDRLGKAGWLSIYVPSAEVLHHKGHSTGRDPASHLAAHHKSTYIFLADRHAGWWRAPLRWTLRASLAVRSRLMVRSSLRRSRRSERQGLKLAEGRH</sequence>
<dbReference type="Gene3D" id="3.90.550.10">
    <property type="entry name" value="Spore Coat Polysaccharide Biosynthesis Protein SpsA, Chain A"/>
    <property type="match status" value="1"/>
</dbReference>
<evidence type="ECO:0000259" key="12">
    <source>
        <dbReference type="Pfam" id="PF00535"/>
    </source>
</evidence>
<comment type="similarity">
    <text evidence="3">Belongs to the glycosyltransferase 2 family.</text>
</comment>
<dbReference type="RefSeq" id="WP_186241959.1">
    <property type="nucleotide sequence ID" value="NZ_OCTY01000002.1"/>
</dbReference>
<comment type="caution">
    <text evidence="13">The sequence shown here is derived from an EMBL/GenBank/DDBJ whole genome shotgun (WGS) entry which is preliminary data.</text>
</comment>
<evidence type="ECO:0000256" key="11">
    <source>
        <dbReference type="ARBA" id="ARBA00082517"/>
    </source>
</evidence>
<dbReference type="InterPro" id="IPR001173">
    <property type="entry name" value="Glyco_trans_2-like"/>
</dbReference>
<feature type="domain" description="Glycosyltransferase 2-like" evidence="12">
    <location>
        <begin position="14"/>
        <end position="205"/>
    </location>
</feature>
<name>A0A7Z7N8M3_9MYCO</name>
<dbReference type="EC" id="2.4.1.289" evidence="8"/>
<dbReference type="AlphaFoldDB" id="A0A7Z7N8M3"/>
<evidence type="ECO:0000256" key="3">
    <source>
        <dbReference type="ARBA" id="ARBA00006739"/>
    </source>
</evidence>
<reference evidence="13 14" key="1">
    <citation type="submission" date="2017-10" db="EMBL/GenBank/DDBJ databases">
        <authorList>
            <consortium name="Urmite Genomes"/>
        </authorList>
    </citation>
    <scope>NUCLEOTIDE SEQUENCE [LARGE SCALE GENOMIC DNA]</scope>
    <source>
        <strain evidence="13 14">FB-527</strain>
    </source>
</reference>
<comment type="cofactor">
    <cofactor evidence="2">
        <name>Mg(2+)</name>
        <dbReference type="ChEBI" id="CHEBI:18420"/>
    </cofactor>
</comment>